<dbReference type="Proteomes" id="UP000503003">
    <property type="component" value="Chromosome 1"/>
</dbReference>
<dbReference type="Gene3D" id="1.10.150.20">
    <property type="entry name" value="5' to 3' exonuclease, C-terminal subdomain"/>
    <property type="match status" value="1"/>
</dbReference>
<name>A0A6G7CKS2_9VIBR</name>
<dbReference type="InterPro" id="IPR043502">
    <property type="entry name" value="DNA/RNA_pol_sf"/>
</dbReference>
<evidence type="ECO:0000259" key="1">
    <source>
        <dbReference type="SMART" id="SM00482"/>
    </source>
</evidence>
<proteinExistence type="predicted"/>
<dbReference type="SMART" id="SM00482">
    <property type="entry name" value="POLAc"/>
    <property type="match status" value="1"/>
</dbReference>
<dbReference type="GO" id="GO:0003887">
    <property type="term" value="F:DNA-directed DNA polymerase activity"/>
    <property type="evidence" value="ECO:0007669"/>
    <property type="project" value="InterPro"/>
</dbReference>
<dbReference type="InterPro" id="IPR001098">
    <property type="entry name" value="DNA-dir_DNA_pol_A_palm_dom"/>
</dbReference>
<dbReference type="KEGG" id="vzi:G5S32_12380"/>
<dbReference type="Gene3D" id="3.30.70.370">
    <property type="match status" value="1"/>
</dbReference>
<accession>A0A6G7CKS2</accession>
<dbReference type="RefSeq" id="WP_165312289.1">
    <property type="nucleotide sequence ID" value="NZ_CP049331.1"/>
</dbReference>
<dbReference type="AlphaFoldDB" id="A0A6G7CKS2"/>
<reference evidence="2 3" key="1">
    <citation type="submission" date="2020-02" db="EMBL/GenBank/DDBJ databases">
        <title>A complete genome of a marine bacterium Vibrio sp. ZWAL4003 isolated from the mangrove sediment with the ability to degrade polysaccharides.</title>
        <authorList>
            <person name="Wu J."/>
            <person name="Qu W."/>
            <person name="Zeng R."/>
        </authorList>
    </citation>
    <scope>NUCLEOTIDE SEQUENCE [LARGE SCALE GENOMIC DNA]</scope>
    <source>
        <strain evidence="2 3">ZWAL4003</strain>
    </source>
</reference>
<dbReference type="SUPFAM" id="SSF56672">
    <property type="entry name" value="DNA/RNA polymerases"/>
    <property type="match status" value="1"/>
</dbReference>
<keyword evidence="3" id="KW-1185">Reference proteome</keyword>
<evidence type="ECO:0000313" key="2">
    <source>
        <dbReference type="EMBL" id="QIH42731.1"/>
    </source>
</evidence>
<dbReference type="GO" id="GO:0006260">
    <property type="term" value="P:DNA replication"/>
    <property type="evidence" value="ECO:0007669"/>
    <property type="project" value="InterPro"/>
</dbReference>
<dbReference type="Pfam" id="PF00476">
    <property type="entry name" value="DNA_pol_A"/>
    <property type="match status" value="1"/>
</dbReference>
<feature type="domain" description="DNA-directed DNA polymerase family A palm" evidence="1">
    <location>
        <begin position="219"/>
        <end position="404"/>
    </location>
</feature>
<protein>
    <recommendedName>
        <fullName evidence="1">DNA-directed DNA polymerase family A palm domain-containing protein</fullName>
    </recommendedName>
</protein>
<evidence type="ECO:0000313" key="3">
    <source>
        <dbReference type="Proteomes" id="UP000503003"/>
    </source>
</evidence>
<gene>
    <name evidence="2" type="ORF">G5S32_12380</name>
</gene>
<dbReference type="EMBL" id="CP049331">
    <property type="protein sequence ID" value="QIH42731.1"/>
    <property type="molecule type" value="Genomic_DNA"/>
</dbReference>
<dbReference type="GO" id="GO:0003677">
    <property type="term" value="F:DNA binding"/>
    <property type="evidence" value="ECO:0007669"/>
    <property type="project" value="InterPro"/>
</dbReference>
<organism evidence="2 3">
    <name type="scientific">Vibrio ziniensis</name>
    <dbReference type="NCBI Taxonomy" id="2711221"/>
    <lineage>
        <taxon>Bacteria</taxon>
        <taxon>Pseudomonadati</taxon>
        <taxon>Pseudomonadota</taxon>
        <taxon>Gammaproteobacteria</taxon>
        <taxon>Vibrionales</taxon>
        <taxon>Vibrionaceae</taxon>
        <taxon>Vibrio</taxon>
    </lineage>
</organism>
<sequence length="441" mass="50601">MLNEIRAIELFRSGTVLAKAKHILACNPLRNKAKAKRLDEYLSQYKTCEPPPDFLIRKLDELIKDSDVLNGDEDNAYIRSCVRRYQRGIPIHLGRLMKYQRSLETGEANLQHLIGMGLISIDDENRIQVIGDPAFFLSGPELTLWPRNPDGTLVTERSKLKDVKVELAQRMYFSMMYTRYKNILRLQVDFRGKHHEWPNPFGSSTGREAPKGSSFNYLSKTIRNHLLHPKKGDQIFVLDYSSQEPASLAALTGDHELWAAYLKGDLYLELQSRSAAFAELDRASFKRLCIAHLYGITPSGIRKKYRVSPTVAAIWDRELRVIFPRENAYLDQKVQEARKQGYAEVFGFRRAVDTDTKTSTLRNFYVQAVCSYMLRKLCIKLEQLNIPLIFAIHDCIGVQTHATDSETYALAEKAMADVSEEVLGEGYRLRCDCEYHVINNH</sequence>